<organism evidence="1 2">
    <name type="scientific">Turneriella parva (strain ATCC BAA-1111 / DSM 21527 / NCTC 11395 / H)</name>
    <name type="common">Leptospira parva</name>
    <dbReference type="NCBI Taxonomy" id="869212"/>
    <lineage>
        <taxon>Bacteria</taxon>
        <taxon>Pseudomonadati</taxon>
        <taxon>Spirochaetota</taxon>
        <taxon>Spirochaetia</taxon>
        <taxon>Leptospirales</taxon>
        <taxon>Leptospiraceae</taxon>
        <taxon>Turneriella</taxon>
    </lineage>
</organism>
<dbReference type="STRING" id="869212.Turpa_0525"/>
<accession>I4B1M2</accession>
<dbReference type="EMBL" id="CP002959">
    <property type="protein sequence ID" value="AFM11179.1"/>
    <property type="molecule type" value="Genomic_DNA"/>
</dbReference>
<reference evidence="1 2" key="1">
    <citation type="submission" date="2012-06" db="EMBL/GenBank/DDBJ databases">
        <title>The complete chromosome of genome of Turneriella parva DSM 21527.</title>
        <authorList>
            <consortium name="US DOE Joint Genome Institute (JGI-PGF)"/>
            <person name="Lucas S."/>
            <person name="Han J."/>
            <person name="Lapidus A."/>
            <person name="Bruce D."/>
            <person name="Goodwin L."/>
            <person name="Pitluck S."/>
            <person name="Peters L."/>
            <person name="Kyrpides N."/>
            <person name="Mavromatis K."/>
            <person name="Ivanova N."/>
            <person name="Mikhailova N."/>
            <person name="Chertkov O."/>
            <person name="Detter J.C."/>
            <person name="Tapia R."/>
            <person name="Han C."/>
            <person name="Land M."/>
            <person name="Hauser L."/>
            <person name="Markowitz V."/>
            <person name="Cheng J.-F."/>
            <person name="Hugenholtz P."/>
            <person name="Woyke T."/>
            <person name="Wu D."/>
            <person name="Gronow S."/>
            <person name="Wellnitz S."/>
            <person name="Brambilla E."/>
            <person name="Klenk H.-P."/>
            <person name="Eisen J.A."/>
        </authorList>
    </citation>
    <scope>NUCLEOTIDE SEQUENCE [LARGE SCALE GENOMIC DNA]</scope>
    <source>
        <strain evidence="2">ATCC BAA-1111 / DSM 21527 / NCTC 11395 / H</strain>
    </source>
</reference>
<proteinExistence type="predicted"/>
<dbReference type="HOGENOM" id="CLU_789718_0_0_12"/>
<dbReference type="AlphaFoldDB" id="I4B1M2"/>
<name>I4B1M2_TURPD</name>
<evidence type="ECO:0000313" key="2">
    <source>
        <dbReference type="Proteomes" id="UP000006048"/>
    </source>
</evidence>
<dbReference type="Proteomes" id="UP000006048">
    <property type="component" value="Chromosome"/>
</dbReference>
<dbReference type="RefSeq" id="WP_014801699.1">
    <property type="nucleotide sequence ID" value="NC_018020.1"/>
</dbReference>
<gene>
    <name evidence="1" type="ordered locus">Turpa_0525</name>
</gene>
<protein>
    <submittedName>
        <fullName evidence="1">Uncharacterized protein</fullName>
    </submittedName>
</protein>
<keyword evidence="2" id="KW-1185">Reference proteome</keyword>
<evidence type="ECO:0000313" key="1">
    <source>
        <dbReference type="EMBL" id="AFM11179.1"/>
    </source>
</evidence>
<dbReference type="KEGG" id="tpx:Turpa_0525"/>
<sequence length="351" mass="37728">MAQKPMVESRPETVDNKRVGSSYMPIMYKGLIRAFILLLALAAILPLNATVNFSGLSGAELTQAQELDAKYTQLAQSYSRYYGDAMAFSSHLSAPIARDNLGKFPSLYVGLGIGGSFGRVTAMKSEVDSSLQGNVPSYLVAPNISFNFGMGITRKWDLRFSFFPNVPIALSSDAFGSNTSAEIKFGTYRARMGYHLVEGGFLKPGVTIAGFASYTTGAMSVTQTGQSVTSGSVSLTNVTSKVATNWQYLGIGPEVRVWYDLMFFHPFLGYSLGLQVGQYTTGLNISGDMSVGAYTGTGSIDISERQAARLLSHRLLLGFEISLFLIEIGVEAQVDMVNGLVGGALGTAFRF</sequence>